<evidence type="ECO:0000313" key="3">
    <source>
        <dbReference type="Proteomes" id="UP001273166"/>
    </source>
</evidence>
<accession>A0AAJ0LYI8</accession>
<dbReference type="AlphaFoldDB" id="A0AAJ0LYI8"/>
<dbReference type="EMBL" id="JAUDZG010000007">
    <property type="protein sequence ID" value="KAK3302389.1"/>
    <property type="molecule type" value="Genomic_DNA"/>
</dbReference>
<feature type="signal peptide" evidence="1">
    <location>
        <begin position="1"/>
        <end position="25"/>
    </location>
</feature>
<organism evidence="2 3">
    <name type="scientific">Chaetomium strumarium</name>
    <dbReference type="NCBI Taxonomy" id="1170767"/>
    <lineage>
        <taxon>Eukaryota</taxon>
        <taxon>Fungi</taxon>
        <taxon>Dikarya</taxon>
        <taxon>Ascomycota</taxon>
        <taxon>Pezizomycotina</taxon>
        <taxon>Sordariomycetes</taxon>
        <taxon>Sordariomycetidae</taxon>
        <taxon>Sordariales</taxon>
        <taxon>Chaetomiaceae</taxon>
        <taxon>Chaetomium</taxon>
    </lineage>
</organism>
<comment type="caution">
    <text evidence="2">The sequence shown here is derived from an EMBL/GenBank/DDBJ whole genome shotgun (WGS) entry which is preliminary data.</text>
</comment>
<dbReference type="Proteomes" id="UP001273166">
    <property type="component" value="Unassembled WGS sequence"/>
</dbReference>
<name>A0AAJ0LYI8_9PEZI</name>
<reference evidence="2" key="2">
    <citation type="submission" date="2023-06" db="EMBL/GenBank/DDBJ databases">
        <authorList>
            <consortium name="Lawrence Berkeley National Laboratory"/>
            <person name="Mondo S.J."/>
            <person name="Hensen N."/>
            <person name="Bonometti L."/>
            <person name="Westerberg I."/>
            <person name="Brannstrom I.O."/>
            <person name="Guillou S."/>
            <person name="Cros-Aarteil S."/>
            <person name="Calhoun S."/>
            <person name="Haridas S."/>
            <person name="Kuo A."/>
            <person name="Pangilinan J."/>
            <person name="Riley R."/>
            <person name="Labutti K."/>
            <person name="Andreopoulos B."/>
            <person name="Lipzen A."/>
            <person name="Chen C."/>
            <person name="Yanf M."/>
            <person name="Daum C."/>
            <person name="Ng V."/>
            <person name="Clum A."/>
            <person name="Steindorff A."/>
            <person name="Ohm R."/>
            <person name="Martin F."/>
            <person name="Silar P."/>
            <person name="Natvig D."/>
            <person name="Lalanne C."/>
            <person name="Gautier V."/>
            <person name="Ament-Velasquez S.L."/>
            <person name="Kruys A."/>
            <person name="Hutchinson M.I."/>
            <person name="Powell A.J."/>
            <person name="Barry K."/>
            <person name="Miller A.N."/>
            <person name="Grigoriev I.V."/>
            <person name="Debuchy R."/>
            <person name="Gladieux P."/>
            <person name="Thoren M.H."/>
            <person name="Johannesson H."/>
        </authorList>
    </citation>
    <scope>NUCLEOTIDE SEQUENCE</scope>
    <source>
        <strain evidence="2">CBS 333.67</strain>
    </source>
</reference>
<sequence length="91" mass="9979">MFLHQFLALVSLLTKLFFSFRSSLSFTSLINHRHCRNFGCYCRICPSQPSVTKPPLSGPLASSISPVTIPFSLGGQAAHVGYLLAVSCIQY</sequence>
<dbReference type="RefSeq" id="XP_062718169.1">
    <property type="nucleotide sequence ID" value="XM_062869944.1"/>
</dbReference>
<evidence type="ECO:0008006" key="4">
    <source>
        <dbReference type="Google" id="ProtNLM"/>
    </source>
</evidence>
<evidence type="ECO:0000256" key="1">
    <source>
        <dbReference type="SAM" id="SignalP"/>
    </source>
</evidence>
<feature type="chain" id="PRO_5042517365" description="Secreted protein" evidence="1">
    <location>
        <begin position="26"/>
        <end position="91"/>
    </location>
</feature>
<proteinExistence type="predicted"/>
<protein>
    <recommendedName>
        <fullName evidence="4">Secreted protein</fullName>
    </recommendedName>
</protein>
<gene>
    <name evidence="2" type="ORF">B0T15DRAFT_542804</name>
</gene>
<reference evidence="2" key="1">
    <citation type="journal article" date="2023" name="Mol. Phylogenet. Evol.">
        <title>Genome-scale phylogeny and comparative genomics of the fungal order Sordariales.</title>
        <authorList>
            <person name="Hensen N."/>
            <person name="Bonometti L."/>
            <person name="Westerberg I."/>
            <person name="Brannstrom I.O."/>
            <person name="Guillou S."/>
            <person name="Cros-Aarteil S."/>
            <person name="Calhoun S."/>
            <person name="Haridas S."/>
            <person name="Kuo A."/>
            <person name="Mondo S."/>
            <person name="Pangilinan J."/>
            <person name="Riley R."/>
            <person name="LaButti K."/>
            <person name="Andreopoulos B."/>
            <person name="Lipzen A."/>
            <person name="Chen C."/>
            <person name="Yan M."/>
            <person name="Daum C."/>
            <person name="Ng V."/>
            <person name="Clum A."/>
            <person name="Steindorff A."/>
            <person name="Ohm R.A."/>
            <person name="Martin F."/>
            <person name="Silar P."/>
            <person name="Natvig D.O."/>
            <person name="Lalanne C."/>
            <person name="Gautier V."/>
            <person name="Ament-Velasquez S.L."/>
            <person name="Kruys A."/>
            <person name="Hutchinson M.I."/>
            <person name="Powell A.J."/>
            <person name="Barry K."/>
            <person name="Miller A.N."/>
            <person name="Grigoriev I.V."/>
            <person name="Debuchy R."/>
            <person name="Gladieux P."/>
            <person name="Hiltunen Thoren M."/>
            <person name="Johannesson H."/>
        </authorList>
    </citation>
    <scope>NUCLEOTIDE SEQUENCE</scope>
    <source>
        <strain evidence="2">CBS 333.67</strain>
    </source>
</reference>
<evidence type="ECO:0000313" key="2">
    <source>
        <dbReference type="EMBL" id="KAK3302389.1"/>
    </source>
</evidence>
<keyword evidence="3" id="KW-1185">Reference proteome</keyword>
<keyword evidence="1" id="KW-0732">Signal</keyword>
<dbReference type="GeneID" id="87888773"/>